<dbReference type="InParanoid" id="A0A3N4KHR5"/>
<evidence type="ECO:0000313" key="2">
    <source>
        <dbReference type="EMBL" id="RPB10096.1"/>
    </source>
</evidence>
<reference evidence="2 3" key="1">
    <citation type="journal article" date="2018" name="Nat. Ecol. Evol.">
        <title>Pezizomycetes genomes reveal the molecular basis of ectomycorrhizal truffle lifestyle.</title>
        <authorList>
            <person name="Murat C."/>
            <person name="Payen T."/>
            <person name="Noel B."/>
            <person name="Kuo A."/>
            <person name="Morin E."/>
            <person name="Chen J."/>
            <person name="Kohler A."/>
            <person name="Krizsan K."/>
            <person name="Balestrini R."/>
            <person name="Da Silva C."/>
            <person name="Montanini B."/>
            <person name="Hainaut M."/>
            <person name="Levati E."/>
            <person name="Barry K.W."/>
            <person name="Belfiori B."/>
            <person name="Cichocki N."/>
            <person name="Clum A."/>
            <person name="Dockter R.B."/>
            <person name="Fauchery L."/>
            <person name="Guy J."/>
            <person name="Iotti M."/>
            <person name="Le Tacon F."/>
            <person name="Lindquist E.A."/>
            <person name="Lipzen A."/>
            <person name="Malagnac F."/>
            <person name="Mello A."/>
            <person name="Molinier V."/>
            <person name="Miyauchi S."/>
            <person name="Poulain J."/>
            <person name="Riccioni C."/>
            <person name="Rubini A."/>
            <person name="Sitrit Y."/>
            <person name="Splivallo R."/>
            <person name="Traeger S."/>
            <person name="Wang M."/>
            <person name="Zifcakova L."/>
            <person name="Wipf D."/>
            <person name="Zambonelli A."/>
            <person name="Paolocci F."/>
            <person name="Nowrousian M."/>
            <person name="Ottonello S."/>
            <person name="Baldrian P."/>
            <person name="Spatafora J.W."/>
            <person name="Henrissat B."/>
            <person name="Nagy L.G."/>
            <person name="Aury J.M."/>
            <person name="Wincker P."/>
            <person name="Grigoriev I.V."/>
            <person name="Bonfante P."/>
            <person name="Martin F.M."/>
        </authorList>
    </citation>
    <scope>NUCLEOTIDE SEQUENCE [LARGE SCALE GENOMIC DNA]</scope>
    <source>
        <strain evidence="2 3">CCBAS932</strain>
    </source>
</reference>
<proteinExistence type="predicted"/>
<dbReference type="Proteomes" id="UP000277580">
    <property type="component" value="Unassembled WGS sequence"/>
</dbReference>
<sequence length="762" mass="86709">MSNKVQEWLQKGDIIAARENVHQRYRKPVDIYTIRSDSVKDPIHTTSIAARKQENPSRKHHKKVLSSDSSVIPFAEISPARDRVMNDVVDDDKQSKQRFQDVRETSPEISPKVDGRRTKDFQRRPRHKMRSPSQIKPIAEPKREKKRAPAKKKEPKSSRLKDKKQGDILIDEFSADNFTKDRLTRDSYAQPITLVYLRKVELRLQSKKGVGQSRRSDMMVPDVDTCLVPDLAFSEMKFLDGRSFDLPIAQKASPNYKKDKKSRGRKEENEPFSYFESSKRRLEEKKLNTVTISISDGYTEPRKRRRKNEKSTPEKPSTEVLMTESPIKSSPRSAMADVLRRRGIYSLPANISSRDSNCGSAITSGRDRGRESSDEGIPENKDIDGLSEYSRARFQKRFRPEMRVAAHLQERGTSSPTLETLKYAKEAYHARYREGGSSYASSAVVKDNKSEAEGVDRARTRTPEMAITKSKSPTPKSRRTLDPAELQKVPGSSSPLAALLRVCADSPERLGVRKRHDSSHDDKVGRKGHQSSKIPQRPVFYPQKSVPSQPSVVYQDRPSRPPRPLGVPPTRQLTKMEGLMDNYTIPPHALYAKVDRHPLDETQQSGESQNFSIRGQAMAENYVNEKHLDDYADDYPESPVSETIENQCLSDLSLYGYTKDRNGRKVFVEDSFMDSSSDYAPDGWVTDDPDICRLNGSSEERQTHEVGHPYTAKTVLGQGRGLTMNEGQCYVEGIRHSNGGYVEQVLEDPAPKRENFWRKHKL</sequence>
<feature type="compositionally biased region" description="Basic and acidic residues" evidence="1">
    <location>
        <begin position="365"/>
        <end position="383"/>
    </location>
</feature>
<accession>A0A3N4KHR5</accession>
<feature type="region of interest" description="Disordered" evidence="1">
    <location>
        <begin position="436"/>
        <end position="493"/>
    </location>
</feature>
<feature type="compositionally biased region" description="Basic and acidic residues" evidence="1">
    <location>
        <begin position="446"/>
        <end position="462"/>
    </location>
</feature>
<organism evidence="2 3">
    <name type="scientific">Morchella conica CCBAS932</name>
    <dbReference type="NCBI Taxonomy" id="1392247"/>
    <lineage>
        <taxon>Eukaryota</taxon>
        <taxon>Fungi</taxon>
        <taxon>Dikarya</taxon>
        <taxon>Ascomycota</taxon>
        <taxon>Pezizomycotina</taxon>
        <taxon>Pezizomycetes</taxon>
        <taxon>Pezizales</taxon>
        <taxon>Morchellaceae</taxon>
        <taxon>Morchella</taxon>
    </lineage>
</organism>
<feature type="region of interest" description="Disordered" evidence="1">
    <location>
        <begin position="47"/>
        <end position="165"/>
    </location>
</feature>
<feature type="region of interest" description="Disordered" evidence="1">
    <location>
        <begin position="293"/>
        <end position="333"/>
    </location>
</feature>
<evidence type="ECO:0000313" key="3">
    <source>
        <dbReference type="Proteomes" id="UP000277580"/>
    </source>
</evidence>
<dbReference type="OrthoDB" id="5367262at2759"/>
<name>A0A3N4KHR5_9PEZI</name>
<feature type="region of interest" description="Disordered" evidence="1">
    <location>
        <begin position="250"/>
        <end position="278"/>
    </location>
</feature>
<gene>
    <name evidence="2" type="ORF">P167DRAFT_607402</name>
</gene>
<dbReference type="AlphaFoldDB" id="A0A3N4KHR5"/>
<evidence type="ECO:0000256" key="1">
    <source>
        <dbReference type="SAM" id="MobiDB-lite"/>
    </source>
</evidence>
<feature type="region of interest" description="Disordered" evidence="1">
    <location>
        <begin position="509"/>
        <end position="570"/>
    </location>
</feature>
<feature type="compositionally biased region" description="Basic and acidic residues" evidence="1">
    <location>
        <begin position="79"/>
        <end position="123"/>
    </location>
</feature>
<dbReference type="EMBL" id="ML119145">
    <property type="protein sequence ID" value="RPB10096.1"/>
    <property type="molecule type" value="Genomic_DNA"/>
</dbReference>
<feature type="compositionally biased region" description="Basic and acidic residues" evidence="1">
    <location>
        <begin position="151"/>
        <end position="165"/>
    </location>
</feature>
<keyword evidence="3" id="KW-1185">Reference proteome</keyword>
<protein>
    <submittedName>
        <fullName evidence="2">Uncharacterized protein</fullName>
    </submittedName>
</protein>
<feature type="region of interest" description="Disordered" evidence="1">
    <location>
        <begin position="356"/>
        <end position="383"/>
    </location>
</feature>